<evidence type="ECO:0000256" key="1">
    <source>
        <dbReference type="ARBA" id="ARBA00022691"/>
    </source>
</evidence>
<dbReference type="InterPro" id="IPR013785">
    <property type="entry name" value="Aldolase_TIM"/>
</dbReference>
<dbReference type="SFLD" id="SFLDS00029">
    <property type="entry name" value="Radical_SAM"/>
    <property type="match status" value="1"/>
</dbReference>
<sequence length="536" mass="62004">MRSPQDMQIVLIDITNACTERCSNCTRFCGNHKKPFFMDFETFKRAVDSMEGFPGLVALIGGEPTLHPEFERFMEYLQTRYPRQDRQKRLFYPQKQFIKELLHQEFESHRIATKPDGTRTFERAGIGIYSNTSGNYHKYHEMIQDTFQVQFLNDHINPSFHQPGLFARKDLGISDEEWISIRDNCWLQSAWSATITPKGAFFCEVAAAMDMLFDGPGGWPIEPGWWKRKPEDFGDQKRWCEYCGFPLQTFMRKSSDEIDDVSPSMYKKLEEIGSPRLKSGRTHLVDIKDGKIDDRDKATGKRFFATQKYVEHYEDRFNAEKSLLYTDEFDTVYIEDGDGFGDKLNSVMKSAAGWILFTKDKSKETGVKDMMRGCVMNPGTMHVGGDYYLFNKNAISIKKLGFDRISVLSSFKELVDLWIPEKVIDIADTDKVLEWHRDSIEKGKRYAIWGMGLSGSFLADTVKSSGGILELAVDKDEEKQNTDFYGARVHAPEYLRDHGDEFDYLMIAHYSRFDEICDEALQMGIPKEKIIMPYEI</sequence>
<evidence type="ECO:0000256" key="2">
    <source>
        <dbReference type="ARBA" id="ARBA00022723"/>
    </source>
</evidence>
<dbReference type="AlphaFoldDB" id="A0A1M5YXX2"/>
<name>A0A1M5YXX2_BUTFI</name>
<dbReference type="GO" id="GO:0003824">
    <property type="term" value="F:catalytic activity"/>
    <property type="evidence" value="ECO:0007669"/>
    <property type="project" value="InterPro"/>
</dbReference>
<gene>
    <name evidence="5" type="ORF">SAMN02745229_01793</name>
</gene>
<dbReference type="Gene3D" id="3.20.20.70">
    <property type="entry name" value="Aldolase class I"/>
    <property type="match status" value="1"/>
</dbReference>
<evidence type="ECO:0000256" key="4">
    <source>
        <dbReference type="ARBA" id="ARBA00023014"/>
    </source>
</evidence>
<accession>A0A1M5YXX2</accession>
<organism evidence="5 6">
    <name type="scientific">Butyrivibrio fibrisolvens DSM 3071</name>
    <dbReference type="NCBI Taxonomy" id="1121131"/>
    <lineage>
        <taxon>Bacteria</taxon>
        <taxon>Bacillati</taxon>
        <taxon>Bacillota</taxon>
        <taxon>Clostridia</taxon>
        <taxon>Lachnospirales</taxon>
        <taxon>Lachnospiraceae</taxon>
        <taxon>Butyrivibrio</taxon>
    </lineage>
</organism>
<proteinExistence type="predicted"/>
<dbReference type="SUPFAM" id="SSF102114">
    <property type="entry name" value="Radical SAM enzymes"/>
    <property type="match status" value="1"/>
</dbReference>
<keyword evidence="3" id="KW-0408">Iron</keyword>
<dbReference type="Gene3D" id="3.40.50.720">
    <property type="entry name" value="NAD(P)-binding Rossmann-like Domain"/>
    <property type="match status" value="1"/>
</dbReference>
<dbReference type="STRING" id="1121131.SAMN02745229_01793"/>
<keyword evidence="2" id="KW-0479">Metal-binding</keyword>
<dbReference type="OrthoDB" id="9810775at2"/>
<dbReference type="GO" id="GO:0046872">
    <property type="term" value="F:metal ion binding"/>
    <property type="evidence" value="ECO:0007669"/>
    <property type="project" value="UniProtKB-KW"/>
</dbReference>
<keyword evidence="4" id="KW-0411">Iron-sulfur</keyword>
<dbReference type="GeneID" id="89508482"/>
<evidence type="ECO:0008006" key="7">
    <source>
        <dbReference type="Google" id="ProtNLM"/>
    </source>
</evidence>
<keyword evidence="6" id="KW-1185">Reference proteome</keyword>
<evidence type="ECO:0000313" key="5">
    <source>
        <dbReference type="EMBL" id="SHI16871.1"/>
    </source>
</evidence>
<evidence type="ECO:0000313" key="6">
    <source>
        <dbReference type="Proteomes" id="UP000184278"/>
    </source>
</evidence>
<dbReference type="GO" id="GO:0051536">
    <property type="term" value="F:iron-sulfur cluster binding"/>
    <property type="evidence" value="ECO:0007669"/>
    <property type="project" value="UniProtKB-KW"/>
</dbReference>
<dbReference type="RefSeq" id="WP_073387134.1">
    <property type="nucleotide sequence ID" value="NZ_FQXK01000014.1"/>
</dbReference>
<keyword evidence="1" id="KW-0949">S-adenosyl-L-methionine</keyword>
<reference evidence="6" key="1">
    <citation type="submission" date="2016-11" db="EMBL/GenBank/DDBJ databases">
        <authorList>
            <person name="Varghese N."/>
            <person name="Submissions S."/>
        </authorList>
    </citation>
    <scope>NUCLEOTIDE SEQUENCE [LARGE SCALE GENOMIC DNA]</scope>
    <source>
        <strain evidence="6">DSM 3071</strain>
    </source>
</reference>
<dbReference type="InterPro" id="IPR007197">
    <property type="entry name" value="rSAM"/>
</dbReference>
<dbReference type="InterPro" id="IPR058240">
    <property type="entry name" value="rSAM_sf"/>
</dbReference>
<protein>
    <recommendedName>
        <fullName evidence="7">4Fe-4S single cluster domain-containing protein</fullName>
    </recommendedName>
</protein>
<evidence type="ECO:0000256" key="3">
    <source>
        <dbReference type="ARBA" id="ARBA00023004"/>
    </source>
</evidence>
<dbReference type="EMBL" id="FQXK01000014">
    <property type="protein sequence ID" value="SHI16871.1"/>
    <property type="molecule type" value="Genomic_DNA"/>
</dbReference>
<dbReference type="Proteomes" id="UP000184278">
    <property type="component" value="Unassembled WGS sequence"/>
</dbReference>
<dbReference type="CDD" id="cd01335">
    <property type="entry name" value="Radical_SAM"/>
    <property type="match status" value="1"/>
</dbReference>